<gene>
    <name evidence="8" type="ORF">VA7868_04344</name>
</gene>
<comment type="subcellular location">
    <subcellularLocation>
        <location evidence="1">Cell membrane</location>
        <topology evidence="1">Multi-pass membrane protein</topology>
    </subcellularLocation>
</comment>
<keyword evidence="9" id="KW-1185">Reference proteome</keyword>
<organism evidence="8 9">
    <name type="scientific">Vibrio aerogenes CECT 7868</name>
    <dbReference type="NCBI Taxonomy" id="1216006"/>
    <lineage>
        <taxon>Bacteria</taxon>
        <taxon>Pseudomonadati</taxon>
        <taxon>Pseudomonadota</taxon>
        <taxon>Gammaproteobacteria</taxon>
        <taxon>Vibrionales</taxon>
        <taxon>Vibrionaceae</taxon>
        <taxon>Vibrio</taxon>
    </lineage>
</organism>
<dbReference type="OrthoDB" id="343744at2"/>
<name>A0A1M6DX65_9VIBR</name>
<evidence type="ECO:0000259" key="7">
    <source>
        <dbReference type="Pfam" id="PF02687"/>
    </source>
</evidence>
<dbReference type="GO" id="GO:0005886">
    <property type="term" value="C:plasma membrane"/>
    <property type="evidence" value="ECO:0007669"/>
    <property type="project" value="UniProtKB-SubCell"/>
</dbReference>
<sequence>MLCPVVKALLGHYRRYPLQLILVWLGLTLGVSLFVGVTAIAEHTRKSYEHGEKFFANPLPYHIRSDNIDQPVPFSLYIQLRRSGFSQCAPFASYRTTTLRGLNLLIIGVDPILSLSRPASIPGHSYLVIISQELAKREKLKNGDWMKTDSGVQLGPIQIDQKNLVYGSKVITALPLVQALKGNASLSVIACADMPYVQLKHLKSMLPEGINISRGHRSDIGSLTKAFLLNLNAMGMLSFMVGLFIFYQAISLSFIQRQPLVGMLRQAGVSGLELAKSLTIEIALLILVSCISGNILGMILANQFIPVVYSSLAHESSETYLWVAWNWRWGVSSLVLATVSASCACVWPLIRLLKSPSIRLTPKVSLIRFAGAEFAIQAVLAVILLLVAIAVYFLIKAACAGFIVPALILVSVGLITPYIVWKVFDLLSYTLKDVKRRWFFSDAAASMGYRGIATMAFLIALTANIGVETLVGSFRETTDRWLNERLAADLYVYSSPSSQSEMTDWLLRQAPVQSLWKRWERDIPSDQGLLQIVSTGQSHEELDTLTVKVAVPNFWELLHSQKSVMISESMSLKLDIRPGDVIQLPPPLGLDWKVAGIYYDYGNPFYQVMISEPLWHRLFGYNGNIVLNVTAKQDTSLDRLRNKFEQAFHLDEERVFDNKTIHQALMQTFDRTFAIAGKLGRLTLFIAVVGIFFATLAGEATRQKHMTLLRCLGVSGKELVVIGSIQLCIFGMISLLIAIPLGIALASLVIDIVIKQAFGWSIQLYLIPQGYLETAFWSLTALVAAGSIPILKLVLQAPMRSFRDSL</sequence>
<dbReference type="InterPro" id="IPR038766">
    <property type="entry name" value="Membrane_comp_ABC_pdt"/>
</dbReference>
<evidence type="ECO:0000256" key="4">
    <source>
        <dbReference type="ARBA" id="ARBA00022989"/>
    </source>
</evidence>
<evidence type="ECO:0000256" key="6">
    <source>
        <dbReference type="SAM" id="Phobius"/>
    </source>
</evidence>
<accession>A0A1M6DX65</accession>
<keyword evidence="5 6" id="KW-0472">Membrane</keyword>
<dbReference type="PANTHER" id="PTHR30287">
    <property type="entry name" value="MEMBRANE COMPONENT OF PREDICTED ABC SUPERFAMILY METABOLITE UPTAKE TRANSPORTER"/>
    <property type="match status" value="1"/>
</dbReference>
<dbReference type="RefSeq" id="WP_073605927.1">
    <property type="nucleotide sequence ID" value="NZ_FQXZ01000046.1"/>
</dbReference>
<feature type="transmembrane region" description="Helical" evidence="6">
    <location>
        <begin position="329"/>
        <end position="353"/>
    </location>
</feature>
<evidence type="ECO:0000256" key="1">
    <source>
        <dbReference type="ARBA" id="ARBA00004651"/>
    </source>
</evidence>
<dbReference type="EMBL" id="FQXZ01000046">
    <property type="protein sequence ID" value="SHI77836.1"/>
    <property type="molecule type" value="Genomic_DNA"/>
</dbReference>
<evidence type="ECO:0000256" key="5">
    <source>
        <dbReference type="ARBA" id="ARBA00023136"/>
    </source>
</evidence>
<evidence type="ECO:0000256" key="3">
    <source>
        <dbReference type="ARBA" id="ARBA00022692"/>
    </source>
</evidence>
<evidence type="ECO:0000313" key="9">
    <source>
        <dbReference type="Proteomes" id="UP000184608"/>
    </source>
</evidence>
<feature type="transmembrane region" description="Helical" evidence="6">
    <location>
        <begin position="401"/>
        <end position="427"/>
    </location>
</feature>
<dbReference type="PANTHER" id="PTHR30287:SF2">
    <property type="entry name" value="BLL1001 PROTEIN"/>
    <property type="match status" value="1"/>
</dbReference>
<feature type="transmembrane region" description="Helical" evidence="6">
    <location>
        <begin position="719"/>
        <end position="750"/>
    </location>
</feature>
<dbReference type="Proteomes" id="UP000184608">
    <property type="component" value="Unassembled WGS sequence"/>
</dbReference>
<evidence type="ECO:0000313" key="8">
    <source>
        <dbReference type="EMBL" id="SHI77836.1"/>
    </source>
</evidence>
<protein>
    <submittedName>
        <fullName evidence="8">FtsX-like permease family protein</fullName>
    </submittedName>
</protein>
<feature type="domain" description="ABC3 transporter permease C-terminal" evidence="7">
    <location>
        <begin position="234"/>
        <end position="355"/>
    </location>
</feature>
<keyword evidence="2" id="KW-1003">Cell membrane</keyword>
<keyword evidence="4 6" id="KW-1133">Transmembrane helix</keyword>
<feature type="transmembrane region" description="Helical" evidence="6">
    <location>
        <begin position="374"/>
        <end position="395"/>
    </location>
</feature>
<proteinExistence type="predicted"/>
<evidence type="ECO:0000256" key="2">
    <source>
        <dbReference type="ARBA" id="ARBA00022475"/>
    </source>
</evidence>
<feature type="domain" description="ABC3 transporter permease C-terminal" evidence="7">
    <location>
        <begin position="682"/>
        <end position="793"/>
    </location>
</feature>
<feature type="transmembrane region" description="Helical" evidence="6">
    <location>
        <begin position="679"/>
        <end position="698"/>
    </location>
</feature>
<feature type="transmembrane region" description="Helical" evidence="6">
    <location>
        <begin position="233"/>
        <end position="255"/>
    </location>
</feature>
<reference evidence="8 9" key="1">
    <citation type="submission" date="2016-11" db="EMBL/GenBank/DDBJ databases">
        <authorList>
            <person name="Jaros S."/>
            <person name="Januszkiewicz K."/>
            <person name="Wedrychowicz H."/>
        </authorList>
    </citation>
    <scope>NUCLEOTIDE SEQUENCE [LARGE SCALE GENOMIC DNA]</scope>
    <source>
        <strain evidence="8 9">CECT 7868</strain>
    </source>
</reference>
<dbReference type="AlphaFoldDB" id="A0A1M6DX65"/>
<feature type="transmembrane region" description="Helical" evidence="6">
    <location>
        <begin position="282"/>
        <end position="309"/>
    </location>
</feature>
<feature type="transmembrane region" description="Helical" evidence="6">
    <location>
        <begin position="21"/>
        <end position="41"/>
    </location>
</feature>
<feature type="transmembrane region" description="Helical" evidence="6">
    <location>
        <begin position="448"/>
        <end position="467"/>
    </location>
</feature>
<feature type="transmembrane region" description="Helical" evidence="6">
    <location>
        <begin position="775"/>
        <end position="795"/>
    </location>
</feature>
<dbReference type="STRING" id="1216006.VA7868_04344"/>
<dbReference type="Pfam" id="PF02687">
    <property type="entry name" value="FtsX"/>
    <property type="match status" value="2"/>
</dbReference>
<keyword evidence="3 6" id="KW-0812">Transmembrane</keyword>
<dbReference type="InterPro" id="IPR003838">
    <property type="entry name" value="ABC3_permease_C"/>
</dbReference>